<evidence type="ECO:0000259" key="10">
    <source>
        <dbReference type="PROSITE" id="PS51987"/>
    </source>
</evidence>
<evidence type="ECO:0000256" key="5">
    <source>
        <dbReference type="ARBA" id="ARBA00022598"/>
    </source>
</evidence>
<evidence type="ECO:0000256" key="3">
    <source>
        <dbReference type="ARBA" id="ARBA00012937"/>
    </source>
</evidence>
<dbReference type="GO" id="GO:0005524">
    <property type="term" value="F:ATP binding"/>
    <property type="evidence" value="ECO:0007669"/>
    <property type="project" value="UniProtKB-KW"/>
</dbReference>
<keyword evidence="7" id="KW-0067">ATP-binding</keyword>
<dbReference type="EC" id="6.3.1.2" evidence="3"/>
<organism evidence="11">
    <name type="scientific">Medioppia subpectinata</name>
    <dbReference type="NCBI Taxonomy" id="1979941"/>
    <lineage>
        <taxon>Eukaryota</taxon>
        <taxon>Metazoa</taxon>
        <taxon>Ecdysozoa</taxon>
        <taxon>Arthropoda</taxon>
        <taxon>Chelicerata</taxon>
        <taxon>Arachnida</taxon>
        <taxon>Acari</taxon>
        <taxon>Acariformes</taxon>
        <taxon>Sarcoptiformes</taxon>
        <taxon>Oribatida</taxon>
        <taxon>Brachypylina</taxon>
        <taxon>Oppioidea</taxon>
        <taxon>Oppiidae</taxon>
        <taxon>Medioppia</taxon>
    </lineage>
</organism>
<dbReference type="GO" id="GO:0004356">
    <property type="term" value="F:glutamine synthetase activity"/>
    <property type="evidence" value="ECO:0007669"/>
    <property type="project" value="UniProtKB-EC"/>
</dbReference>
<comment type="similarity">
    <text evidence="2 8 9">Belongs to the glutamine synthetase family.</text>
</comment>
<evidence type="ECO:0000256" key="9">
    <source>
        <dbReference type="RuleBase" id="RU000384"/>
    </source>
</evidence>
<dbReference type="GO" id="GO:0005737">
    <property type="term" value="C:cytoplasm"/>
    <property type="evidence" value="ECO:0007669"/>
    <property type="project" value="UniProtKB-SubCell"/>
</dbReference>
<dbReference type="PANTHER" id="PTHR20852:SF57">
    <property type="entry name" value="GLUTAMINE SYNTHETASE 2 CYTOPLASMIC"/>
    <property type="match status" value="1"/>
</dbReference>
<evidence type="ECO:0000313" key="11">
    <source>
        <dbReference type="EMBL" id="CAD7623144.1"/>
    </source>
</evidence>
<dbReference type="FunFam" id="3.30.590.10:FF:000011">
    <property type="entry name" value="Glutamine synthetase"/>
    <property type="match status" value="1"/>
</dbReference>
<keyword evidence="12" id="KW-1185">Reference proteome</keyword>
<name>A0A7R9KHC1_9ACAR</name>
<evidence type="ECO:0000313" key="12">
    <source>
        <dbReference type="Proteomes" id="UP000759131"/>
    </source>
</evidence>
<evidence type="ECO:0000256" key="6">
    <source>
        <dbReference type="ARBA" id="ARBA00022741"/>
    </source>
</evidence>
<dbReference type="GO" id="GO:0006542">
    <property type="term" value="P:glutamine biosynthetic process"/>
    <property type="evidence" value="ECO:0007669"/>
    <property type="project" value="InterPro"/>
</dbReference>
<dbReference type="Gene3D" id="3.10.20.70">
    <property type="entry name" value="Glutamine synthetase, N-terminal domain"/>
    <property type="match status" value="1"/>
</dbReference>
<dbReference type="PROSITE" id="PS51987">
    <property type="entry name" value="GS_CATALYTIC"/>
    <property type="match status" value="1"/>
</dbReference>
<keyword evidence="5" id="KW-0436">Ligase</keyword>
<dbReference type="Gene3D" id="3.30.590.10">
    <property type="entry name" value="Glutamine synthetase/guanido kinase, catalytic domain"/>
    <property type="match status" value="1"/>
</dbReference>
<dbReference type="InterPro" id="IPR050292">
    <property type="entry name" value="Glutamine_Synthetase"/>
</dbReference>
<evidence type="ECO:0000256" key="8">
    <source>
        <dbReference type="PROSITE-ProRule" id="PRU01331"/>
    </source>
</evidence>
<dbReference type="InterPro" id="IPR008146">
    <property type="entry name" value="Gln_synth_cat_dom"/>
</dbReference>
<dbReference type="SUPFAM" id="SSF55931">
    <property type="entry name" value="Glutamine synthetase/guanido kinase"/>
    <property type="match status" value="1"/>
</dbReference>
<proteinExistence type="inferred from homology"/>
<reference evidence="11" key="1">
    <citation type="submission" date="2020-11" db="EMBL/GenBank/DDBJ databases">
        <authorList>
            <person name="Tran Van P."/>
        </authorList>
    </citation>
    <scope>NUCLEOTIDE SEQUENCE</scope>
</reference>
<dbReference type="EMBL" id="OC856059">
    <property type="protein sequence ID" value="CAD7623144.1"/>
    <property type="molecule type" value="Genomic_DNA"/>
</dbReference>
<dbReference type="AlphaFoldDB" id="A0A7R9KHC1"/>
<feature type="domain" description="GS catalytic" evidence="10">
    <location>
        <begin position="113"/>
        <end position="369"/>
    </location>
</feature>
<evidence type="ECO:0000256" key="7">
    <source>
        <dbReference type="ARBA" id="ARBA00022840"/>
    </source>
</evidence>
<dbReference type="SMART" id="SM01230">
    <property type="entry name" value="Gln-synt_C"/>
    <property type="match status" value="1"/>
</dbReference>
<dbReference type="OrthoDB" id="1936100at2759"/>
<dbReference type="EMBL" id="CAJPIZ010001484">
    <property type="protein sequence ID" value="CAG2103574.1"/>
    <property type="molecule type" value="Genomic_DNA"/>
</dbReference>
<dbReference type="InterPro" id="IPR014746">
    <property type="entry name" value="Gln_synth/guanido_kin_cat_dom"/>
</dbReference>
<protein>
    <recommendedName>
        <fullName evidence="3">glutamine synthetase</fullName>
        <ecNumber evidence="3">6.3.1.2</ecNumber>
    </recommendedName>
</protein>
<dbReference type="PANTHER" id="PTHR20852">
    <property type="entry name" value="GLUTAMINE SYNTHETASE"/>
    <property type="match status" value="1"/>
</dbReference>
<dbReference type="InterPro" id="IPR036651">
    <property type="entry name" value="Gln_synt_N_sf"/>
</dbReference>
<gene>
    <name evidence="11" type="ORF">OSB1V03_LOCUS3604</name>
</gene>
<sequence length="369" mass="40941">MSSQSTPLTSNPEFLARYLSLEQPPNKIQITYVFLHPGNDGQAHFSCKTKVVSEVPKQASDLPVWDCGIPTDSRVEILLRPVQLYNDPFRGGNNKLVLCDLLSADMKPLPSNHRASCVEAMDAVKHEHPWFGLEQEYMLMDGFNPKWPLGWPKNGYPEPISMPHVLYHSAVGTGSNVGRDVMEAHFRACLYAGVNICGENAEAMLAQWEYQVGPCEGIRIGDDVMMSRYILLRVAEELQIGVSFDPRPIPGWLGAGAHMNFSTDKTRAPGGLAEIERTIDRLSKRHDKHLSLYDPNGGADNARRLTGSEYYASDGNKFTSCVGNRGASVRVPKQVAQKGMGYMEDRRPASNCDPYVVSEALVRTCLLNE</sequence>
<accession>A0A7R9KHC1</accession>
<evidence type="ECO:0000256" key="1">
    <source>
        <dbReference type="ARBA" id="ARBA00004496"/>
    </source>
</evidence>
<dbReference type="Proteomes" id="UP000759131">
    <property type="component" value="Unassembled WGS sequence"/>
</dbReference>
<keyword evidence="6" id="KW-0547">Nucleotide-binding</keyword>
<evidence type="ECO:0000256" key="2">
    <source>
        <dbReference type="ARBA" id="ARBA00009897"/>
    </source>
</evidence>
<evidence type="ECO:0000256" key="4">
    <source>
        <dbReference type="ARBA" id="ARBA00022490"/>
    </source>
</evidence>
<dbReference type="Pfam" id="PF00120">
    <property type="entry name" value="Gln-synt_C"/>
    <property type="match status" value="1"/>
</dbReference>
<comment type="subcellular location">
    <subcellularLocation>
        <location evidence="1">Cytoplasm</location>
    </subcellularLocation>
</comment>
<keyword evidence="4" id="KW-0963">Cytoplasm</keyword>